<gene>
    <name evidence="1" type="ORF">SDENCHOL_11226</name>
</gene>
<proteinExistence type="predicted"/>
<reference evidence="1" key="1">
    <citation type="submission" date="2017-03" db="EMBL/GenBank/DDBJ databases">
        <authorList>
            <consortium name="AG Boll"/>
        </authorList>
    </citation>
    <scope>NUCLEOTIDE SEQUENCE [LARGE SCALE GENOMIC DNA]</scope>
    <source>
        <strain evidence="1">Chol</strain>
    </source>
</reference>
<dbReference type="AlphaFoldDB" id="A0A7Z7MV25"/>
<evidence type="ECO:0000313" key="2">
    <source>
        <dbReference type="Proteomes" id="UP000242886"/>
    </source>
</evidence>
<accession>A0A7Z7MV25</accession>
<dbReference type="EMBL" id="LT837803">
    <property type="protein sequence ID" value="SMB25199.1"/>
    <property type="molecule type" value="Genomic_DNA"/>
</dbReference>
<name>A0A7Z7MV25_9PROT</name>
<protein>
    <submittedName>
        <fullName evidence="1">Uncharacterized protein</fullName>
    </submittedName>
</protein>
<evidence type="ECO:0000313" key="1">
    <source>
        <dbReference type="EMBL" id="SMB25199.1"/>
    </source>
</evidence>
<dbReference type="Proteomes" id="UP000242886">
    <property type="component" value="Chromosome SDENCHOL"/>
</dbReference>
<organism evidence="1 2">
    <name type="scientific">Sterolibacterium denitrificans</name>
    <dbReference type="NCBI Taxonomy" id="157592"/>
    <lineage>
        <taxon>Bacteria</taxon>
        <taxon>Pseudomonadati</taxon>
        <taxon>Pseudomonadota</taxon>
        <taxon>Betaproteobacteria</taxon>
        <taxon>Nitrosomonadales</taxon>
        <taxon>Sterolibacteriaceae</taxon>
        <taxon>Sterolibacterium</taxon>
    </lineage>
</organism>
<sequence length="20" mass="2528">MTISRNSLVFYRAMRWLMDH</sequence>
<keyword evidence="2" id="KW-1185">Reference proteome</keyword>